<dbReference type="AlphaFoldDB" id="A0AAD5Z0I0"/>
<dbReference type="EMBL" id="JANIEX010000001">
    <property type="protein sequence ID" value="KAJ3576990.1"/>
    <property type="molecule type" value="Genomic_DNA"/>
</dbReference>
<dbReference type="InterPro" id="IPR045341">
    <property type="entry name" value="DUF6532"/>
</dbReference>
<reference evidence="3" key="1">
    <citation type="submission" date="2022-07" db="EMBL/GenBank/DDBJ databases">
        <title>Genome Sequence of Leucocoprinus birnbaumii.</title>
        <authorList>
            <person name="Buettner E."/>
        </authorList>
    </citation>
    <scope>NUCLEOTIDE SEQUENCE</scope>
    <source>
        <strain evidence="3">VT141</strain>
    </source>
</reference>
<feature type="compositionally biased region" description="Acidic residues" evidence="1">
    <location>
        <begin position="145"/>
        <end position="157"/>
    </location>
</feature>
<dbReference type="Proteomes" id="UP001213000">
    <property type="component" value="Unassembled WGS sequence"/>
</dbReference>
<feature type="compositionally biased region" description="Basic and acidic residues" evidence="1">
    <location>
        <begin position="158"/>
        <end position="169"/>
    </location>
</feature>
<feature type="compositionally biased region" description="Basic and acidic residues" evidence="1">
    <location>
        <begin position="234"/>
        <end position="261"/>
    </location>
</feature>
<evidence type="ECO:0000313" key="3">
    <source>
        <dbReference type="EMBL" id="KAJ3576990.1"/>
    </source>
</evidence>
<gene>
    <name evidence="3" type="ORF">NP233_g7</name>
</gene>
<evidence type="ECO:0000313" key="4">
    <source>
        <dbReference type="Proteomes" id="UP001213000"/>
    </source>
</evidence>
<feature type="region of interest" description="Disordered" evidence="1">
    <location>
        <begin position="1"/>
        <end position="261"/>
    </location>
</feature>
<feature type="compositionally biased region" description="Polar residues" evidence="1">
    <location>
        <begin position="201"/>
        <end position="225"/>
    </location>
</feature>
<comment type="caution">
    <text evidence="3">The sequence shown here is derived from an EMBL/GenBank/DDBJ whole genome shotgun (WGS) entry which is preliminary data.</text>
</comment>
<feature type="compositionally biased region" description="Basic residues" evidence="1">
    <location>
        <begin position="112"/>
        <end position="122"/>
    </location>
</feature>
<accession>A0AAD5Z0I0</accession>
<protein>
    <recommendedName>
        <fullName evidence="2">DUF6532 domain-containing protein</fullName>
    </recommendedName>
</protein>
<name>A0AAD5Z0I0_9AGAR</name>
<proteinExistence type="predicted"/>
<feature type="domain" description="DUF6532" evidence="2">
    <location>
        <begin position="306"/>
        <end position="493"/>
    </location>
</feature>
<dbReference type="Pfam" id="PF20149">
    <property type="entry name" value="DUF6532"/>
    <property type="match status" value="1"/>
</dbReference>
<evidence type="ECO:0000256" key="1">
    <source>
        <dbReference type="SAM" id="MobiDB-lite"/>
    </source>
</evidence>
<keyword evidence="4" id="KW-1185">Reference proteome</keyword>
<feature type="compositionally biased region" description="Low complexity" evidence="1">
    <location>
        <begin position="28"/>
        <end position="38"/>
    </location>
</feature>
<sequence>MSQSAAGDAELVESQKRRLEKGRRKALQDQQDQEILQQPRDWLKDASTKRSSKKALESEGNNPKPVKRKRNTEESSEDDGARQPKKARSSAPANTQARKGKAPKVTHSEHDKHKRKNRRRKSMSSSSEDEDVDRLNIRESSPSSDDSEEDDLDEADFEKERAVTRKRVPDASQLFESDENIITASSSRSSHRRMNSQNSRANLLNSRMSSPAFSPQASIHASSVEHSGAEEPLETPKKGNRGREKTSDKPTKRDATFQNERPEVIGAAASGAPAAPARIWPAFLHVFKKLGIKKQKPIVKDLGHRAFEICERAVVVENAFIETRNREAYREWLMRESADILLMENEDDEEYKVLKERTYADEDFRTITGNWAMDRIAHARTLMRAAALIHIAHFRLGDDELCGLRVQHLLKDHSYVYPGRWSEDSTQPPTWIVDADDIYLNMALVKTIRRAWFDTPKAFGTQYTTEYKSSIRTDKEAKEFTIPLVALACAAMNRFRGEKFIDVYERHVEILEGLKKNHTAAFHSVMSRLYTRVRDKNASKGSAASAKEGNPVALFNLRAYSS</sequence>
<organism evidence="3 4">
    <name type="scientific">Leucocoprinus birnbaumii</name>
    <dbReference type="NCBI Taxonomy" id="56174"/>
    <lineage>
        <taxon>Eukaryota</taxon>
        <taxon>Fungi</taxon>
        <taxon>Dikarya</taxon>
        <taxon>Basidiomycota</taxon>
        <taxon>Agaricomycotina</taxon>
        <taxon>Agaricomycetes</taxon>
        <taxon>Agaricomycetidae</taxon>
        <taxon>Agaricales</taxon>
        <taxon>Agaricineae</taxon>
        <taxon>Agaricaceae</taxon>
        <taxon>Leucocoprinus</taxon>
    </lineage>
</organism>
<evidence type="ECO:0000259" key="2">
    <source>
        <dbReference type="Pfam" id="PF20149"/>
    </source>
</evidence>